<dbReference type="PROSITE" id="PS50088">
    <property type="entry name" value="ANK_REPEAT"/>
    <property type="match status" value="1"/>
</dbReference>
<reference evidence="1" key="1">
    <citation type="submission" date="2018-05" db="EMBL/GenBank/DDBJ databases">
        <authorList>
            <person name="Lanie J.A."/>
            <person name="Ng W.-L."/>
            <person name="Kazmierczak K.M."/>
            <person name="Andrzejewski T.M."/>
            <person name="Davidsen T.M."/>
            <person name="Wayne K.J."/>
            <person name="Tettelin H."/>
            <person name="Glass J.I."/>
            <person name="Rusch D."/>
            <person name="Podicherti R."/>
            <person name="Tsui H.-C.T."/>
            <person name="Winkler M.E."/>
        </authorList>
    </citation>
    <scope>NUCLEOTIDE SEQUENCE</scope>
</reference>
<dbReference type="Gene3D" id="1.25.40.20">
    <property type="entry name" value="Ankyrin repeat-containing domain"/>
    <property type="match status" value="1"/>
</dbReference>
<gene>
    <name evidence="1" type="ORF">METZ01_LOCUS412876</name>
</gene>
<accession>A0A382WMK3</accession>
<dbReference type="PROSITE" id="PS50297">
    <property type="entry name" value="ANK_REP_REGION"/>
    <property type="match status" value="1"/>
</dbReference>
<sequence length="46" mass="4974">MQNALRYAADKGQNEVVKILIASGTDVSSSTYGLTPLMFAASKRRL</sequence>
<name>A0A382WMK3_9ZZZZ</name>
<evidence type="ECO:0000313" key="1">
    <source>
        <dbReference type="EMBL" id="SVD60022.1"/>
    </source>
</evidence>
<organism evidence="1">
    <name type="scientific">marine metagenome</name>
    <dbReference type="NCBI Taxonomy" id="408172"/>
    <lineage>
        <taxon>unclassified sequences</taxon>
        <taxon>metagenomes</taxon>
        <taxon>ecological metagenomes</taxon>
    </lineage>
</organism>
<feature type="non-terminal residue" evidence="1">
    <location>
        <position position="46"/>
    </location>
</feature>
<protein>
    <submittedName>
        <fullName evidence="1">Uncharacterized protein</fullName>
    </submittedName>
</protein>
<dbReference type="InterPro" id="IPR036770">
    <property type="entry name" value="Ankyrin_rpt-contain_sf"/>
</dbReference>
<proteinExistence type="predicted"/>
<dbReference type="Pfam" id="PF12796">
    <property type="entry name" value="Ank_2"/>
    <property type="match status" value="1"/>
</dbReference>
<dbReference type="EMBL" id="UINC01161055">
    <property type="protein sequence ID" value="SVD60022.1"/>
    <property type="molecule type" value="Genomic_DNA"/>
</dbReference>
<dbReference type="InterPro" id="IPR002110">
    <property type="entry name" value="Ankyrin_rpt"/>
</dbReference>
<dbReference type="AlphaFoldDB" id="A0A382WMK3"/>
<dbReference type="SUPFAM" id="SSF48403">
    <property type="entry name" value="Ankyrin repeat"/>
    <property type="match status" value="1"/>
</dbReference>